<dbReference type="RefSeq" id="WP_012807731.1">
    <property type="nucleotide sequence ID" value="NZ_CP039375.1"/>
</dbReference>
<proteinExistence type="predicted"/>
<sequence length="485" mass="52585">MYRAALLAALLVLAGCQAPSAGPSAASPVHETTGTDAPEPTATPTSVDTDDGPPDPETDRIGWENGYWHNESLDVTNSDGLNESEREAVVARSMARVESVREREFDETVPVSVIDRSTYRNRSTPASNATSARFDNGKFEALFLIGEDRDALAAQNAALSQSVLGYYSPARDEIVIVADSETPQLDGEATLAHELVHALQDQQFDLTNGTVTTRDAYQGRNGIVEGDASFVERRYTANCGATWSCLDSADSTQSGGGDSHFGLNFLQFFPYSDGPGFVEHRYEAGGWAAVDAAFADRPDGATEVIYPEQYPEWEPATVSLPDRSNDEWERVRPPGRADYAVVGQSAIAASLAYTVTDDYEDASVVRARDVINFEADGKVDGDDPYNYDVPAARGWAGGKLFVYENGERSGYVWRTRWTNESEAAEFASTWSAVVRHWGGEETEENVWTIGEDSPFTDAVRIERSGATVTVVDAPDAAALEAVHDA</sequence>
<evidence type="ECO:0000256" key="1">
    <source>
        <dbReference type="SAM" id="MobiDB-lite"/>
    </source>
</evidence>
<dbReference type="Proteomes" id="UP000297053">
    <property type="component" value="Chromosome"/>
</dbReference>
<accession>A0A4D6KAK1</accession>
<dbReference type="NCBIfam" id="NF038145">
    <property type="entry name" value="Hvo_1808_fam"/>
    <property type="match status" value="1"/>
</dbReference>
<dbReference type="OMA" id="RTGHVWR"/>
<organism evidence="2 3">
    <name type="scientific">Halomicrobium mukohataei</name>
    <dbReference type="NCBI Taxonomy" id="57705"/>
    <lineage>
        <taxon>Archaea</taxon>
        <taxon>Methanobacteriati</taxon>
        <taxon>Methanobacteriota</taxon>
        <taxon>Stenosarchaea group</taxon>
        <taxon>Halobacteria</taxon>
        <taxon>Halobacteriales</taxon>
        <taxon>Haloarculaceae</taxon>
        <taxon>Halomicrobium</taxon>
    </lineage>
</organism>
<dbReference type="PROSITE" id="PS51257">
    <property type="entry name" value="PROKAR_LIPOPROTEIN"/>
    <property type="match status" value="1"/>
</dbReference>
<reference evidence="2 3" key="2">
    <citation type="submission" date="2019-04" db="EMBL/GenBank/DDBJ databases">
        <authorList>
            <person name="Yang S."/>
            <person name="Wei W."/>
        </authorList>
    </citation>
    <scope>NUCLEOTIDE SEQUENCE [LARGE SCALE GENOMIC DNA]</scope>
    <source>
        <strain evidence="3">ZP60</strain>
    </source>
</reference>
<dbReference type="AlphaFoldDB" id="A0A4D6KAK1"/>
<dbReference type="GeneID" id="42178130"/>
<protein>
    <recommendedName>
        <fullName evidence="4">Lipoprotein</fullName>
    </recommendedName>
</protein>
<name>A0A4D6KAK1_9EURY</name>
<gene>
    <name evidence="2" type="ORF">E5139_04300</name>
</gene>
<evidence type="ECO:0008006" key="4">
    <source>
        <dbReference type="Google" id="ProtNLM"/>
    </source>
</evidence>
<reference evidence="2 3" key="1">
    <citation type="submission" date="2019-04" db="EMBL/GenBank/DDBJ databases">
        <title>Complete genome sequence of Arthrobacter sp. ZXY-2 associated with effective atrazine degradation and salt adaptation.</title>
        <authorList>
            <person name="Zhao X."/>
        </authorList>
    </citation>
    <scope>NUCLEOTIDE SEQUENCE [LARGE SCALE GENOMIC DNA]</scope>
    <source>
        <strain evidence="3">ZP60</strain>
    </source>
</reference>
<evidence type="ECO:0000313" key="3">
    <source>
        <dbReference type="Proteomes" id="UP000297053"/>
    </source>
</evidence>
<dbReference type="EMBL" id="CP039375">
    <property type="protein sequence ID" value="QCD64894.1"/>
    <property type="molecule type" value="Genomic_DNA"/>
</dbReference>
<feature type="region of interest" description="Disordered" evidence="1">
    <location>
        <begin position="19"/>
        <end position="65"/>
    </location>
</feature>
<dbReference type="InterPro" id="IPR047792">
    <property type="entry name" value="Hvo_1808-like"/>
</dbReference>
<feature type="compositionally biased region" description="Low complexity" evidence="1">
    <location>
        <begin position="19"/>
        <end position="28"/>
    </location>
</feature>
<dbReference type="KEGG" id="halz:E5139_04300"/>
<evidence type="ECO:0000313" key="2">
    <source>
        <dbReference type="EMBL" id="QCD64894.1"/>
    </source>
</evidence>